<feature type="transmembrane region" description="Helical" evidence="1">
    <location>
        <begin position="115"/>
        <end position="141"/>
    </location>
</feature>
<feature type="transmembrane region" description="Helical" evidence="1">
    <location>
        <begin position="52"/>
        <end position="70"/>
    </location>
</feature>
<evidence type="ECO:0000256" key="1">
    <source>
        <dbReference type="SAM" id="Phobius"/>
    </source>
</evidence>
<dbReference type="AlphaFoldDB" id="A0AAP0DXK8"/>
<evidence type="ECO:0000313" key="2">
    <source>
        <dbReference type="EMBL" id="KAK9081198.1"/>
    </source>
</evidence>
<feature type="transmembrane region" description="Helical" evidence="1">
    <location>
        <begin position="147"/>
        <end position="166"/>
    </location>
</feature>
<dbReference type="EMBL" id="JBBNAF010000056">
    <property type="protein sequence ID" value="KAK9081198.1"/>
    <property type="molecule type" value="Genomic_DNA"/>
</dbReference>
<sequence length="393" mass="44368">MASEANVSNFSSPMPAIGLDIAGATLVCLILMLCDINLAFRRRKPWIPCRFFAINSFTLTLLSIATKLPVDLTTSMPSACDQLSKLCGTALLCISIGFFRPYIVGVDESELFANLASLTVIVVTIVVNISLQISTGAIFLFKVEHVFTLFLMLLVLSITGWFRSAWPECLCEPFRKSIKHMPRNVHTLKRCYMFSYITNPQLMHYRHSPSATVGALCTFSCVVLLQAAIRAYSLDHEVNPASDYKWSIWTVVGLQILTIIVGTFAVVFRCFMLASQMQSVLYNAMKMRRTLEAFHKSSILVLRNWSLYSRLLNNNSRVIFQIFRTAEYVHNFLLYITRIWADCVNELILVAIRVAGDRFAMAMTRTGISKCNRGDDDDDVETNRNITDSQVIQ</sequence>
<dbReference type="PANTHER" id="PTHR35307">
    <property type="entry name" value="PROTEIN, PUTATIVE-RELATED"/>
    <property type="match status" value="1"/>
</dbReference>
<gene>
    <name evidence="2" type="ORF">Syun_030561</name>
</gene>
<organism evidence="2 3">
    <name type="scientific">Stephania yunnanensis</name>
    <dbReference type="NCBI Taxonomy" id="152371"/>
    <lineage>
        <taxon>Eukaryota</taxon>
        <taxon>Viridiplantae</taxon>
        <taxon>Streptophyta</taxon>
        <taxon>Embryophyta</taxon>
        <taxon>Tracheophyta</taxon>
        <taxon>Spermatophyta</taxon>
        <taxon>Magnoliopsida</taxon>
        <taxon>Ranunculales</taxon>
        <taxon>Menispermaceae</taxon>
        <taxon>Menispermoideae</taxon>
        <taxon>Cissampelideae</taxon>
        <taxon>Stephania</taxon>
    </lineage>
</organism>
<keyword evidence="1" id="KW-0812">Transmembrane</keyword>
<name>A0AAP0DXK8_9MAGN</name>
<dbReference type="PANTHER" id="PTHR35307:SF6">
    <property type="entry name" value="TRANSMEMBRANE PROTEIN"/>
    <property type="match status" value="1"/>
</dbReference>
<feature type="transmembrane region" description="Helical" evidence="1">
    <location>
        <begin position="213"/>
        <end position="234"/>
    </location>
</feature>
<keyword evidence="1" id="KW-1133">Transmembrane helix</keyword>
<evidence type="ECO:0000313" key="3">
    <source>
        <dbReference type="Proteomes" id="UP001420932"/>
    </source>
</evidence>
<comment type="caution">
    <text evidence="2">The sequence shown here is derived from an EMBL/GenBank/DDBJ whole genome shotgun (WGS) entry which is preliminary data.</text>
</comment>
<feature type="transmembrane region" description="Helical" evidence="1">
    <location>
        <begin position="82"/>
        <end position="103"/>
    </location>
</feature>
<feature type="transmembrane region" description="Helical" evidence="1">
    <location>
        <begin position="16"/>
        <end position="40"/>
    </location>
</feature>
<protein>
    <submittedName>
        <fullName evidence="2">Uncharacterized protein</fullName>
    </submittedName>
</protein>
<accession>A0AAP0DXK8</accession>
<dbReference type="Proteomes" id="UP001420932">
    <property type="component" value="Unassembled WGS sequence"/>
</dbReference>
<keyword evidence="3" id="KW-1185">Reference proteome</keyword>
<feature type="transmembrane region" description="Helical" evidence="1">
    <location>
        <begin position="246"/>
        <end position="268"/>
    </location>
</feature>
<keyword evidence="1" id="KW-0472">Membrane</keyword>
<reference evidence="2 3" key="1">
    <citation type="submission" date="2024-01" db="EMBL/GenBank/DDBJ databases">
        <title>Genome assemblies of Stephania.</title>
        <authorList>
            <person name="Yang L."/>
        </authorList>
    </citation>
    <scope>NUCLEOTIDE SEQUENCE [LARGE SCALE GENOMIC DNA]</scope>
    <source>
        <strain evidence="2">YNDBR</strain>
        <tissue evidence="2">Leaf</tissue>
    </source>
</reference>
<proteinExistence type="predicted"/>